<gene>
    <name evidence="3" type="ORF">AALO17_26590</name>
</gene>
<proteinExistence type="predicted"/>
<evidence type="ECO:0000313" key="3">
    <source>
        <dbReference type="EMBL" id="AMK55793.1"/>
    </source>
</evidence>
<dbReference type="OrthoDB" id="9804660at2"/>
<keyword evidence="2" id="KW-0732">Signal</keyword>
<feature type="signal peptide" evidence="2">
    <location>
        <begin position="1"/>
        <end position="24"/>
    </location>
</feature>
<dbReference type="GeneID" id="78479138"/>
<evidence type="ECO:0000313" key="4">
    <source>
        <dbReference type="Proteomes" id="UP000069771"/>
    </source>
</evidence>
<evidence type="ECO:0008006" key="5">
    <source>
        <dbReference type="Google" id="ProtNLM"/>
    </source>
</evidence>
<dbReference type="STRING" id="1702221.AALO17_26590"/>
<evidence type="ECO:0000256" key="2">
    <source>
        <dbReference type="SAM" id="SignalP"/>
    </source>
</evidence>
<protein>
    <recommendedName>
        <fullName evidence="5">Prealbumin-like fold domain-containing protein</fullName>
    </recommendedName>
</protein>
<keyword evidence="1" id="KW-0812">Transmembrane</keyword>
<dbReference type="EMBL" id="CP011391">
    <property type="protein sequence ID" value="AMK55793.1"/>
    <property type="molecule type" value="Genomic_DNA"/>
</dbReference>
<keyword evidence="4" id="KW-1185">Reference proteome</keyword>
<organism evidence="3 4">
    <name type="scientific">Faecalibaculum rodentium</name>
    <dbReference type="NCBI Taxonomy" id="1702221"/>
    <lineage>
        <taxon>Bacteria</taxon>
        <taxon>Bacillati</taxon>
        <taxon>Bacillota</taxon>
        <taxon>Erysipelotrichia</taxon>
        <taxon>Erysipelotrichales</taxon>
        <taxon>Erysipelotrichaceae</taxon>
        <taxon>Faecalibaculum</taxon>
    </lineage>
</organism>
<reference evidence="3 4" key="1">
    <citation type="journal article" date="2016" name="Gut Pathog.">
        <title>Whole genome sequencing of "Faecalibaculum rodentium" ALO17, isolated from C57BL/6J laboratory mouse feces.</title>
        <authorList>
            <person name="Lim S."/>
            <person name="Chang D.H."/>
            <person name="Ahn S."/>
            <person name="Kim B.C."/>
        </authorList>
    </citation>
    <scope>NUCLEOTIDE SEQUENCE [LARGE SCALE GENOMIC DNA]</scope>
    <source>
        <strain evidence="3 4">Alo17</strain>
    </source>
</reference>
<keyword evidence="1" id="KW-1133">Transmembrane helix</keyword>
<accession>A0A140DYR6</accession>
<feature type="transmembrane region" description="Helical" evidence="1">
    <location>
        <begin position="194"/>
        <end position="211"/>
    </location>
</feature>
<name>A0A140DYR6_9FIRM</name>
<dbReference type="AlphaFoldDB" id="A0A140DYR6"/>
<keyword evidence="1" id="KW-0472">Membrane</keyword>
<evidence type="ECO:0000256" key="1">
    <source>
        <dbReference type="SAM" id="Phobius"/>
    </source>
</evidence>
<dbReference type="NCBIfam" id="TIGR01167">
    <property type="entry name" value="LPXTG_anchor"/>
    <property type="match status" value="1"/>
</dbReference>
<dbReference type="Gene3D" id="2.60.40.10">
    <property type="entry name" value="Immunoglobulins"/>
    <property type="match status" value="1"/>
</dbReference>
<dbReference type="RefSeq" id="WP_067559798.1">
    <property type="nucleotide sequence ID" value="NZ_CANASY010000008.1"/>
</dbReference>
<dbReference type="InterPro" id="IPR013783">
    <property type="entry name" value="Ig-like_fold"/>
</dbReference>
<dbReference type="Proteomes" id="UP000069771">
    <property type="component" value="Chromosome"/>
</dbReference>
<feature type="chain" id="PRO_5007302028" description="Prealbumin-like fold domain-containing protein" evidence="2">
    <location>
        <begin position="25"/>
        <end position="217"/>
    </location>
</feature>
<sequence>MKGILRKLWILLLIPLFAAMPVAAQDIDLNERGSLTISFNGKYPLEGSSYAIWQVATIGVSEDGPYEYQNAPGFEGIRFHFTEQDLNYWDADESHPLIEFVGDYIDQEGLQPYATRTIGESNTVTFSDLPLGIYYVRQTELGEAGYVMTSYLATIPDKSGSYDATSFGKTDSYRKKPTKPSKAKTAAELQQDQFLMLAGISLSVLALVVLWRRKKEA</sequence>
<dbReference type="KEGG" id="fro:AALO17_26590"/>